<dbReference type="GO" id="GO:0055029">
    <property type="term" value="C:nuclear DNA-directed RNA polymerase complex"/>
    <property type="evidence" value="ECO:0007669"/>
    <property type="project" value="UniProtKB-ARBA"/>
</dbReference>
<sequence>MPPTMPVPAASPPVDISERRLVGVHAECVTNVSSTEFPGHYPGEDHSWDLNAFRRSLQVNITRLSQRSIDLDLIGVDPSIANAIRRTLIAEVPTIAIEHVYVWNNTSVICDEVLAHRLGLVPLTVDPALFEMRDDDGDATDRNTLVFKLEVECREKPGAPADSSDPDELYENHLVTAGMLRWEPQGEQADMDQLRGNPPGPTNPNIVLAKLRPGQVIEMECHAIKNVGKEHAKWSPVATASYRLHPHIVLLKQPPLGTALKFANCFSPGVIKITDDGIGEERVEIDPQRVREESMSREVFRHAEFEGCVKLGRVRDWFLFNIESEGPYAPQDLFPAAIRVLRARVGTIKRAAEALASGEEPEVGGAVLNEQGNNADEDIVMMES</sequence>
<dbReference type="Proteomes" id="UP000757232">
    <property type="component" value="Unassembled WGS sequence"/>
</dbReference>
<organism evidence="8 9">
    <name type="scientific">Sanghuangporus baumii</name>
    <name type="common">Phellinus baumii</name>
    <dbReference type="NCBI Taxonomy" id="108892"/>
    <lineage>
        <taxon>Eukaryota</taxon>
        <taxon>Fungi</taxon>
        <taxon>Dikarya</taxon>
        <taxon>Basidiomycota</taxon>
        <taxon>Agaricomycotina</taxon>
        <taxon>Agaricomycetes</taxon>
        <taxon>Hymenochaetales</taxon>
        <taxon>Hymenochaetaceae</taxon>
        <taxon>Sanghuangporus</taxon>
    </lineage>
</organism>
<dbReference type="Gene3D" id="3.30.1360.10">
    <property type="entry name" value="RNA polymerase, RBP11-like subunit"/>
    <property type="match status" value="1"/>
</dbReference>
<evidence type="ECO:0000256" key="3">
    <source>
        <dbReference type="ARBA" id="ARBA00022478"/>
    </source>
</evidence>
<dbReference type="GO" id="GO:0003677">
    <property type="term" value="F:DNA binding"/>
    <property type="evidence" value="ECO:0007669"/>
    <property type="project" value="InterPro"/>
</dbReference>
<dbReference type="FunFam" id="2.170.120.12:FF:000003">
    <property type="entry name" value="Dna-directed rna polymerases i and iii subunit"/>
    <property type="match status" value="1"/>
</dbReference>
<name>A0A9Q5N4D3_SANBA</name>
<feature type="domain" description="DNA-directed RNA polymerase RpoA/D/Rpb3-type" evidence="7">
    <location>
        <begin position="68"/>
        <end position="351"/>
    </location>
</feature>
<keyword evidence="3" id="KW-0240">DNA-directed RNA polymerase</keyword>
<dbReference type="GO" id="GO:0006351">
    <property type="term" value="P:DNA-templated transcription"/>
    <property type="evidence" value="ECO:0007669"/>
    <property type="project" value="InterPro"/>
</dbReference>
<dbReference type="InterPro" id="IPR036643">
    <property type="entry name" value="RNApol_insert_sf"/>
</dbReference>
<dbReference type="InterPro" id="IPR033901">
    <property type="entry name" value="RNAPI/III_AC40"/>
</dbReference>
<dbReference type="GO" id="GO:0005736">
    <property type="term" value="C:RNA polymerase I complex"/>
    <property type="evidence" value="ECO:0007669"/>
    <property type="project" value="TreeGrafter"/>
</dbReference>
<dbReference type="Pfam" id="PF01193">
    <property type="entry name" value="RNA_pol_L"/>
    <property type="match status" value="1"/>
</dbReference>
<dbReference type="Pfam" id="PF01000">
    <property type="entry name" value="RNA_pol_A_bac"/>
    <property type="match status" value="1"/>
</dbReference>
<gene>
    <name evidence="8" type="ORF">A7U60_g4886</name>
</gene>
<evidence type="ECO:0000256" key="6">
    <source>
        <dbReference type="ARBA" id="ARBA00025804"/>
    </source>
</evidence>
<accession>A0A9Q5N4D3</accession>
<dbReference type="SMART" id="SM00662">
    <property type="entry name" value="RPOLD"/>
    <property type="match status" value="1"/>
</dbReference>
<reference evidence="8" key="1">
    <citation type="submission" date="2016-06" db="EMBL/GenBank/DDBJ databases">
        <title>Draft Genome sequence of the fungus Inonotus baumii.</title>
        <authorList>
            <person name="Zhu H."/>
            <person name="Lin W."/>
        </authorList>
    </citation>
    <scope>NUCLEOTIDE SEQUENCE</scope>
    <source>
        <strain evidence="8">821</strain>
    </source>
</reference>
<dbReference type="SUPFAM" id="SSF56553">
    <property type="entry name" value="Insert subdomain of RNA polymerase alpha subunit"/>
    <property type="match status" value="1"/>
</dbReference>
<dbReference type="PANTHER" id="PTHR11800:SF13">
    <property type="entry name" value="DNA-DIRECTED RNA POLYMERASES I AND III SUBUNIT RPAC1"/>
    <property type="match status" value="1"/>
</dbReference>
<keyword evidence="5" id="KW-0539">Nucleus</keyword>
<evidence type="ECO:0000256" key="2">
    <source>
        <dbReference type="ARBA" id="ARBA00022083"/>
    </source>
</evidence>
<evidence type="ECO:0000259" key="7">
    <source>
        <dbReference type="SMART" id="SM00662"/>
    </source>
</evidence>
<dbReference type="AlphaFoldDB" id="A0A9Q5N4D3"/>
<dbReference type="PANTHER" id="PTHR11800">
    <property type="entry name" value="DNA-DIRECTED RNA POLYMERASE"/>
    <property type="match status" value="1"/>
</dbReference>
<comment type="caution">
    <text evidence="8">The sequence shown here is derived from an EMBL/GenBank/DDBJ whole genome shotgun (WGS) entry which is preliminary data.</text>
</comment>
<dbReference type="GO" id="GO:0003899">
    <property type="term" value="F:DNA-directed RNA polymerase activity"/>
    <property type="evidence" value="ECO:0007669"/>
    <property type="project" value="InterPro"/>
</dbReference>
<dbReference type="InterPro" id="IPR036603">
    <property type="entry name" value="RBP11-like"/>
</dbReference>
<dbReference type="Gene3D" id="2.170.120.12">
    <property type="entry name" value="DNA-directed RNA polymerase, insert domain"/>
    <property type="match status" value="1"/>
</dbReference>
<dbReference type="OrthoDB" id="270173at2759"/>
<dbReference type="InterPro" id="IPR011262">
    <property type="entry name" value="DNA-dir_RNA_pol_insert"/>
</dbReference>
<evidence type="ECO:0000313" key="8">
    <source>
        <dbReference type="EMBL" id="OCB87930.1"/>
    </source>
</evidence>
<dbReference type="InterPro" id="IPR001514">
    <property type="entry name" value="DNA-dir_RNA_pol_30-40kDasu_CS"/>
</dbReference>
<dbReference type="InterPro" id="IPR050518">
    <property type="entry name" value="Rpo3/RPB3_RNA_Pol_subunit"/>
</dbReference>
<dbReference type="EMBL" id="LNZH02000186">
    <property type="protein sequence ID" value="OCB87930.1"/>
    <property type="molecule type" value="Genomic_DNA"/>
</dbReference>
<keyword evidence="9" id="KW-1185">Reference proteome</keyword>
<dbReference type="SUPFAM" id="SSF55257">
    <property type="entry name" value="RBP11-like subunits of RNA polymerase"/>
    <property type="match status" value="1"/>
</dbReference>
<evidence type="ECO:0000256" key="4">
    <source>
        <dbReference type="ARBA" id="ARBA00023163"/>
    </source>
</evidence>
<evidence type="ECO:0000256" key="1">
    <source>
        <dbReference type="ARBA" id="ARBA00004123"/>
    </source>
</evidence>
<comment type="similarity">
    <text evidence="6">Belongs to the archaeal Rpo3/eukaryotic RPB3 RNA polymerase subunit family.</text>
</comment>
<keyword evidence="4" id="KW-0804">Transcription</keyword>
<dbReference type="GO" id="GO:0005666">
    <property type="term" value="C:RNA polymerase III complex"/>
    <property type="evidence" value="ECO:0007669"/>
    <property type="project" value="TreeGrafter"/>
</dbReference>
<comment type="subcellular location">
    <subcellularLocation>
        <location evidence="1">Nucleus</location>
    </subcellularLocation>
</comment>
<proteinExistence type="inferred from homology"/>
<dbReference type="InterPro" id="IPR011263">
    <property type="entry name" value="DNA-dir_RNA_pol_RpoA/D/Rpb3"/>
</dbReference>
<dbReference type="InterPro" id="IPR022842">
    <property type="entry name" value="RNAP_Rpo3/Rpb3/RPAC1"/>
</dbReference>
<dbReference type="CDD" id="cd07032">
    <property type="entry name" value="RNAP_I_II_AC40"/>
    <property type="match status" value="1"/>
</dbReference>
<evidence type="ECO:0000313" key="9">
    <source>
        <dbReference type="Proteomes" id="UP000757232"/>
    </source>
</evidence>
<dbReference type="GO" id="GO:0046983">
    <property type="term" value="F:protein dimerization activity"/>
    <property type="evidence" value="ECO:0007669"/>
    <property type="project" value="InterPro"/>
</dbReference>
<dbReference type="PROSITE" id="PS00446">
    <property type="entry name" value="RNA_POL_D_30KD"/>
    <property type="match status" value="1"/>
</dbReference>
<dbReference type="HAMAP" id="MF_00320">
    <property type="entry name" value="RNApol_arch_Rpo3"/>
    <property type="match status" value="1"/>
</dbReference>
<protein>
    <recommendedName>
        <fullName evidence="2">DNA-directed RNA polymerases I and III subunit RPAC1</fullName>
    </recommendedName>
</protein>
<evidence type="ECO:0000256" key="5">
    <source>
        <dbReference type="ARBA" id="ARBA00023242"/>
    </source>
</evidence>